<evidence type="ECO:0000256" key="4">
    <source>
        <dbReference type="ARBA" id="ARBA00022842"/>
    </source>
</evidence>
<dbReference type="InterPro" id="IPR004659">
    <property type="entry name" value="RNase_E/G"/>
</dbReference>
<dbReference type="PROSITE" id="PS50126">
    <property type="entry name" value="S1"/>
    <property type="match status" value="1"/>
</dbReference>
<gene>
    <name evidence="7" type="ORF">OWO01_04090</name>
</gene>
<accession>A0A9J6R9S6</accession>
<dbReference type="Pfam" id="PF10150">
    <property type="entry name" value="RNase_E_G"/>
    <property type="match status" value="1"/>
</dbReference>
<evidence type="ECO:0000313" key="7">
    <source>
        <dbReference type="EMBL" id="MCZ0702392.1"/>
    </source>
</evidence>
<proteinExistence type="predicted"/>
<evidence type="ECO:0000256" key="2">
    <source>
        <dbReference type="ARBA" id="ARBA00022723"/>
    </source>
</evidence>
<keyword evidence="5" id="KW-0694">RNA-binding</keyword>
<dbReference type="GO" id="GO:0046872">
    <property type="term" value="F:metal ion binding"/>
    <property type="evidence" value="ECO:0007669"/>
    <property type="project" value="UniProtKB-KW"/>
</dbReference>
<dbReference type="PANTHER" id="PTHR30001:SF0">
    <property type="entry name" value="RIBONUCLEASE G"/>
    <property type="match status" value="1"/>
</dbReference>
<organism evidence="7 8">
    <name type="scientific">Natronobacillus azotifigens</name>
    <dbReference type="NCBI Taxonomy" id="472978"/>
    <lineage>
        <taxon>Bacteria</taxon>
        <taxon>Bacillati</taxon>
        <taxon>Bacillota</taxon>
        <taxon>Bacilli</taxon>
        <taxon>Bacillales</taxon>
        <taxon>Bacillaceae</taxon>
        <taxon>Natronobacillus</taxon>
    </lineage>
</organism>
<dbReference type="RefSeq" id="WP_268779160.1">
    <property type="nucleotide sequence ID" value="NZ_JAPRAT010000005.1"/>
</dbReference>
<dbReference type="GO" id="GO:0004540">
    <property type="term" value="F:RNA nuclease activity"/>
    <property type="evidence" value="ECO:0007669"/>
    <property type="project" value="InterPro"/>
</dbReference>
<name>A0A9J6R9S6_9BACI</name>
<dbReference type="AlphaFoldDB" id="A0A9J6R9S6"/>
<comment type="caution">
    <text evidence="7">The sequence shown here is derived from an EMBL/GenBank/DDBJ whole genome shotgun (WGS) entry which is preliminary data.</text>
</comment>
<dbReference type="GO" id="GO:0003723">
    <property type="term" value="F:RNA binding"/>
    <property type="evidence" value="ECO:0007669"/>
    <property type="project" value="UniProtKB-KW"/>
</dbReference>
<dbReference type="SUPFAM" id="SSF50249">
    <property type="entry name" value="Nucleic acid-binding proteins"/>
    <property type="match status" value="1"/>
</dbReference>
<dbReference type="CDD" id="cd04453">
    <property type="entry name" value="S1_RNase_E"/>
    <property type="match status" value="1"/>
</dbReference>
<evidence type="ECO:0000256" key="3">
    <source>
        <dbReference type="ARBA" id="ARBA00022801"/>
    </source>
</evidence>
<keyword evidence="3" id="KW-0378">Hydrolase</keyword>
<dbReference type="GO" id="GO:0005737">
    <property type="term" value="C:cytoplasm"/>
    <property type="evidence" value="ECO:0007669"/>
    <property type="project" value="TreeGrafter"/>
</dbReference>
<evidence type="ECO:0000313" key="8">
    <source>
        <dbReference type="Proteomes" id="UP001084197"/>
    </source>
</evidence>
<evidence type="ECO:0000256" key="1">
    <source>
        <dbReference type="ARBA" id="ARBA00001946"/>
    </source>
</evidence>
<dbReference type="EMBL" id="JAPRAT010000005">
    <property type="protein sequence ID" value="MCZ0702392.1"/>
    <property type="molecule type" value="Genomic_DNA"/>
</dbReference>
<dbReference type="Gene3D" id="2.40.50.140">
    <property type="entry name" value="Nucleic acid-binding proteins"/>
    <property type="match status" value="1"/>
</dbReference>
<keyword evidence="8" id="KW-1185">Reference proteome</keyword>
<dbReference type="InterPro" id="IPR003029">
    <property type="entry name" value="S1_domain"/>
</dbReference>
<keyword evidence="2" id="KW-0479">Metal-binding</keyword>
<dbReference type="Proteomes" id="UP001084197">
    <property type="component" value="Unassembled WGS sequence"/>
</dbReference>
<dbReference type="SMART" id="SM00316">
    <property type="entry name" value="S1"/>
    <property type="match status" value="1"/>
</dbReference>
<keyword evidence="4" id="KW-0460">Magnesium</keyword>
<evidence type="ECO:0000259" key="6">
    <source>
        <dbReference type="PROSITE" id="PS50126"/>
    </source>
</evidence>
<protein>
    <submittedName>
        <fullName evidence="7">Ribonuclease E/G</fullName>
    </submittedName>
</protein>
<dbReference type="InterPro" id="IPR019307">
    <property type="entry name" value="RNA-bd_AU-1/RNase_E/G"/>
</dbReference>
<evidence type="ECO:0000256" key="5">
    <source>
        <dbReference type="ARBA" id="ARBA00022884"/>
    </source>
</evidence>
<dbReference type="GO" id="GO:0006364">
    <property type="term" value="P:rRNA processing"/>
    <property type="evidence" value="ECO:0007669"/>
    <property type="project" value="TreeGrafter"/>
</dbReference>
<dbReference type="GO" id="GO:0016787">
    <property type="term" value="F:hydrolase activity"/>
    <property type="evidence" value="ECO:0007669"/>
    <property type="project" value="UniProtKB-KW"/>
</dbReference>
<dbReference type="InterPro" id="IPR012340">
    <property type="entry name" value="NA-bd_OB-fold"/>
</dbReference>
<comment type="cofactor">
    <cofactor evidence="1">
        <name>Mg(2+)</name>
        <dbReference type="ChEBI" id="CHEBI:18420"/>
    </cofactor>
</comment>
<dbReference type="PANTHER" id="PTHR30001">
    <property type="entry name" value="RIBONUCLEASE"/>
    <property type="match status" value="1"/>
</dbReference>
<reference evidence="7" key="1">
    <citation type="submission" date="2022-11" db="EMBL/GenBank/DDBJ databases">
        <title>WGS of Natronobacillus azotifigens 24KS-1, an anaerobic diazotrophic haloalkaliphile from soda-rich habitats.</title>
        <authorList>
            <person name="Sorokin D.Y."/>
            <person name="Merkel A.Y."/>
        </authorList>
    </citation>
    <scope>NUCLEOTIDE SEQUENCE</scope>
    <source>
        <strain evidence="7">24KS-1</strain>
    </source>
</reference>
<feature type="domain" description="S1 motif" evidence="6">
    <location>
        <begin position="38"/>
        <end position="112"/>
    </location>
</feature>
<sequence>MISLYILTKATEKIGLAVADQKIRELVIDRPEAPQLIGSIFLGKVVKVDKGLQAAFVDIGSDKHAYLERKELPEARRDPKKRMESLITEGQSLIVQVMKDAYDHKGARLTANITLPSQSLVYLPKGQYFATSRKIPEQLAKERKENLRQISQEEEGVIIRTSALQESDEQLENTYIRLRKWWYSLMEKSKHCTAPSCIWKDDAVTDRFIRSFSHEQLTEIYFEDVATLNDVKDRFPELEPKMQWDKTIINQLPKSIDQLYQEILDPIVIGKHGITLSIEHTEALTVIDVNSAGYSSKRVHGNTQLQVNLAAIPAITDQVRLRNISGMILIDFLKMKNTDDQKKVLQKLNKELLSDRVRTEVYGFTKLGLVEVTRKREAPLHSSLIRDATQKRSLSLSKESQLYQLERLILSYQQMNTESIIIEVNPTLYRLWQEMINVEQLSSHVRQDIYFVLTKGVAHFSEKLIGSTQLIADYLAEKPKQVIDKVI</sequence>